<evidence type="ECO:0000256" key="2">
    <source>
        <dbReference type="ARBA" id="ARBA00023125"/>
    </source>
</evidence>
<dbReference type="AlphaFoldDB" id="A0A7C9FQU3"/>
<keyword evidence="3" id="KW-0804">Transcription</keyword>
<keyword evidence="6" id="KW-1185">Reference proteome</keyword>
<dbReference type="InterPro" id="IPR014710">
    <property type="entry name" value="RmlC-like_jellyroll"/>
</dbReference>
<organism evidence="5 6">
    <name type="scientific">Salmonirosea aquatica</name>
    <dbReference type="NCBI Taxonomy" id="2654236"/>
    <lineage>
        <taxon>Bacteria</taxon>
        <taxon>Pseudomonadati</taxon>
        <taxon>Bacteroidota</taxon>
        <taxon>Cytophagia</taxon>
        <taxon>Cytophagales</taxon>
        <taxon>Spirosomataceae</taxon>
        <taxon>Salmonirosea</taxon>
    </lineage>
</organism>
<dbReference type="SMART" id="SM00342">
    <property type="entry name" value="HTH_ARAC"/>
    <property type="match status" value="1"/>
</dbReference>
<dbReference type="SUPFAM" id="SSF46689">
    <property type="entry name" value="Homeodomain-like"/>
    <property type="match status" value="1"/>
</dbReference>
<evidence type="ECO:0000259" key="4">
    <source>
        <dbReference type="PROSITE" id="PS01124"/>
    </source>
</evidence>
<evidence type="ECO:0000256" key="3">
    <source>
        <dbReference type="ARBA" id="ARBA00023163"/>
    </source>
</evidence>
<proteinExistence type="predicted"/>
<name>A0A7C9FQU3_9BACT</name>
<reference evidence="5 6" key="1">
    <citation type="submission" date="2019-10" db="EMBL/GenBank/DDBJ databases">
        <title>Draft Genome Sequence of Cytophagaceae sp. SJW1-29.</title>
        <authorList>
            <person name="Choi A."/>
        </authorList>
    </citation>
    <scope>NUCLEOTIDE SEQUENCE [LARGE SCALE GENOMIC DNA]</scope>
    <source>
        <strain evidence="5 6">SJW1-29</strain>
    </source>
</reference>
<dbReference type="PROSITE" id="PS01124">
    <property type="entry name" value="HTH_ARAC_FAMILY_2"/>
    <property type="match status" value="1"/>
</dbReference>
<keyword evidence="1" id="KW-0805">Transcription regulation</keyword>
<evidence type="ECO:0000313" key="6">
    <source>
        <dbReference type="Proteomes" id="UP000479293"/>
    </source>
</evidence>
<sequence>MIAQLEKIIPSTNQSFFFRKFEVPYFDAPFHYHPELELTYIERGKGKRYIGEHVTNFESGDLVLLGPQVPHCWLCDSQDPEDPQTSISYVVQFSRNFLTPDGFSPIPEFEHLTPVFQKAARGVLILHKSRTAIAQILRSLPALNFLERLTALLRIFTILAESPEDLHVLENRQTYDALSNENREKLQKIYRHVIAHYPHKITLAEVAALVNLSPNAFCRFFKQLTGKTLTDVINGYRVDHALHLLKTSDLNISEIAYDSGFQTVPYFNTVFKKAMQCSPTEYRGQVAKAKRDPSANHEIKS</sequence>
<dbReference type="PROSITE" id="PS00041">
    <property type="entry name" value="HTH_ARAC_FAMILY_1"/>
    <property type="match status" value="1"/>
</dbReference>
<evidence type="ECO:0000313" key="5">
    <source>
        <dbReference type="EMBL" id="MPR32352.1"/>
    </source>
</evidence>
<feature type="domain" description="HTH araC/xylS-type" evidence="4">
    <location>
        <begin position="187"/>
        <end position="285"/>
    </location>
</feature>
<evidence type="ECO:0000256" key="1">
    <source>
        <dbReference type="ARBA" id="ARBA00023015"/>
    </source>
</evidence>
<dbReference type="PANTHER" id="PTHR43280">
    <property type="entry name" value="ARAC-FAMILY TRANSCRIPTIONAL REGULATOR"/>
    <property type="match status" value="1"/>
</dbReference>
<dbReference type="Pfam" id="PF12833">
    <property type="entry name" value="HTH_18"/>
    <property type="match status" value="1"/>
</dbReference>
<dbReference type="RefSeq" id="WP_152756744.1">
    <property type="nucleotide sequence ID" value="NZ_WHLY01000002.1"/>
</dbReference>
<dbReference type="InterPro" id="IPR013096">
    <property type="entry name" value="Cupin_2"/>
</dbReference>
<protein>
    <submittedName>
        <fullName evidence="5">Helix-turn-helix domain-containing protein</fullName>
    </submittedName>
</protein>
<comment type="caution">
    <text evidence="5">The sequence shown here is derived from an EMBL/GenBank/DDBJ whole genome shotgun (WGS) entry which is preliminary data.</text>
</comment>
<gene>
    <name evidence="5" type="ORF">GBK04_03060</name>
</gene>
<dbReference type="InterPro" id="IPR011051">
    <property type="entry name" value="RmlC_Cupin_sf"/>
</dbReference>
<dbReference type="Gene3D" id="1.10.10.60">
    <property type="entry name" value="Homeodomain-like"/>
    <property type="match status" value="2"/>
</dbReference>
<dbReference type="PANTHER" id="PTHR43280:SF2">
    <property type="entry name" value="HTH-TYPE TRANSCRIPTIONAL REGULATOR EXSA"/>
    <property type="match status" value="1"/>
</dbReference>
<accession>A0A7C9FQU3</accession>
<dbReference type="Proteomes" id="UP000479293">
    <property type="component" value="Unassembled WGS sequence"/>
</dbReference>
<dbReference type="Gene3D" id="2.60.120.10">
    <property type="entry name" value="Jelly Rolls"/>
    <property type="match status" value="1"/>
</dbReference>
<dbReference type="InterPro" id="IPR018062">
    <property type="entry name" value="HTH_AraC-typ_CS"/>
</dbReference>
<dbReference type="Pfam" id="PF07883">
    <property type="entry name" value="Cupin_2"/>
    <property type="match status" value="1"/>
</dbReference>
<dbReference type="InterPro" id="IPR018060">
    <property type="entry name" value="HTH_AraC"/>
</dbReference>
<dbReference type="SUPFAM" id="SSF51182">
    <property type="entry name" value="RmlC-like cupins"/>
    <property type="match status" value="1"/>
</dbReference>
<dbReference type="InterPro" id="IPR009057">
    <property type="entry name" value="Homeodomain-like_sf"/>
</dbReference>
<dbReference type="EMBL" id="WHLY01000002">
    <property type="protein sequence ID" value="MPR32352.1"/>
    <property type="molecule type" value="Genomic_DNA"/>
</dbReference>
<dbReference type="GO" id="GO:0043565">
    <property type="term" value="F:sequence-specific DNA binding"/>
    <property type="evidence" value="ECO:0007669"/>
    <property type="project" value="InterPro"/>
</dbReference>
<dbReference type="GO" id="GO:0003700">
    <property type="term" value="F:DNA-binding transcription factor activity"/>
    <property type="evidence" value="ECO:0007669"/>
    <property type="project" value="InterPro"/>
</dbReference>
<keyword evidence="2" id="KW-0238">DNA-binding</keyword>
<dbReference type="CDD" id="cd06976">
    <property type="entry name" value="cupin_MtlR-like_N"/>
    <property type="match status" value="1"/>
</dbReference>